<dbReference type="AlphaFoldDB" id="A0A517TZA3"/>
<dbReference type="KEGG" id="llh:I41_28910"/>
<protein>
    <submittedName>
        <fullName evidence="2">Uncharacterized protein</fullName>
    </submittedName>
</protein>
<feature type="region of interest" description="Disordered" evidence="1">
    <location>
        <begin position="1"/>
        <end position="20"/>
    </location>
</feature>
<evidence type="ECO:0000256" key="1">
    <source>
        <dbReference type="SAM" id="MobiDB-lite"/>
    </source>
</evidence>
<reference evidence="2 3" key="1">
    <citation type="submission" date="2019-02" db="EMBL/GenBank/DDBJ databases">
        <title>Deep-cultivation of Planctomycetes and their phenomic and genomic characterization uncovers novel biology.</title>
        <authorList>
            <person name="Wiegand S."/>
            <person name="Jogler M."/>
            <person name="Boedeker C."/>
            <person name="Pinto D."/>
            <person name="Vollmers J."/>
            <person name="Rivas-Marin E."/>
            <person name="Kohn T."/>
            <person name="Peeters S.H."/>
            <person name="Heuer A."/>
            <person name="Rast P."/>
            <person name="Oberbeckmann S."/>
            <person name="Bunk B."/>
            <person name="Jeske O."/>
            <person name="Meyerdierks A."/>
            <person name="Storesund J.E."/>
            <person name="Kallscheuer N."/>
            <person name="Luecker S."/>
            <person name="Lage O.M."/>
            <person name="Pohl T."/>
            <person name="Merkel B.J."/>
            <person name="Hornburger P."/>
            <person name="Mueller R.-W."/>
            <person name="Bruemmer F."/>
            <person name="Labrenz M."/>
            <person name="Spormann A.M."/>
            <person name="Op den Camp H."/>
            <person name="Overmann J."/>
            <person name="Amann R."/>
            <person name="Jetten M.S.M."/>
            <person name="Mascher T."/>
            <person name="Medema M.H."/>
            <person name="Devos D.P."/>
            <person name="Kaster A.-K."/>
            <person name="Ovreas L."/>
            <person name="Rohde M."/>
            <person name="Galperin M.Y."/>
            <person name="Jogler C."/>
        </authorList>
    </citation>
    <scope>NUCLEOTIDE SEQUENCE [LARGE SCALE GENOMIC DNA]</scope>
    <source>
        <strain evidence="2 3">I41</strain>
    </source>
</reference>
<gene>
    <name evidence="2" type="ORF">I41_28910</name>
</gene>
<dbReference type="Proteomes" id="UP000317909">
    <property type="component" value="Chromosome"/>
</dbReference>
<evidence type="ECO:0000313" key="2">
    <source>
        <dbReference type="EMBL" id="QDT73701.1"/>
    </source>
</evidence>
<organism evidence="2 3">
    <name type="scientific">Lacipirellula limnantheis</name>
    <dbReference type="NCBI Taxonomy" id="2528024"/>
    <lineage>
        <taxon>Bacteria</taxon>
        <taxon>Pseudomonadati</taxon>
        <taxon>Planctomycetota</taxon>
        <taxon>Planctomycetia</taxon>
        <taxon>Pirellulales</taxon>
        <taxon>Lacipirellulaceae</taxon>
        <taxon>Lacipirellula</taxon>
    </lineage>
</organism>
<proteinExistence type="predicted"/>
<feature type="region of interest" description="Disordered" evidence="1">
    <location>
        <begin position="71"/>
        <end position="101"/>
    </location>
</feature>
<accession>A0A517TZA3</accession>
<dbReference type="RefSeq" id="WP_145433256.1">
    <property type="nucleotide sequence ID" value="NZ_CP036339.1"/>
</dbReference>
<evidence type="ECO:0000313" key="3">
    <source>
        <dbReference type="Proteomes" id="UP000317909"/>
    </source>
</evidence>
<feature type="compositionally biased region" description="Acidic residues" evidence="1">
    <location>
        <begin position="71"/>
        <end position="82"/>
    </location>
</feature>
<keyword evidence="3" id="KW-1185">Reference proteome</keyword>
<name>A0A517TZA3_9BACT</name>
<dbReference type="EMBL" id="CP036339">
    <property type="protein sequence ID" value="QDT73701.1"/>
    <property type="molecule type" value="Genomic_DNA"/>
</dbReference>
<sequence>MQDTSDDYAPKYRVPVPAGGPVEMTKADIGNVEFLQMGDLDFALDAVVEAASAQHEMEDLNCRWTLGGNPDDFDLADYDDEPTPPVAPYRGNPNRQYGIVR</sequence>